<dbReference type="EMBL" id="FQVO01000005">
    <property type="protein sequence ID" value="SHE89075.1"/>
    <property type="molecule type" value="Genomic_DNA"/>
</dbReference>
<dbReference type="OrthoDB" id="1449301at2"/>
<name>A0A1M4X6J9_9FLAO</name>
<gene>
    <name evidence="1" type="ORF">SAMN05444408_105212</name>
</gene>
<evidence type="ECO:0000313" key="2">
    <source>
        <dbReference type="Proteomes" id="UP000184236"/>
    </source>
</evidence>
<reference evidence="2" key="1">
    <citation type="submission" date="2016-11" db="EMBL/GenBank/DDBJ databases">
        <authorList>
            <person name="Varghese N."/>
            <person name="Submissions S."/>
        </authorList>
    </citation>
    <scope>NUCLEOTIDE SEQUENCE [LARGE SCALE GENOMIC DNA]</scope>
    <source>
        <strain evidence="2">DSM 26898</strain>
    </source>
</reference>
<dbReference type="Proteomes" id="UP000184236">
    <property type="component" value="Unassembled WGS sequence"/>
</dbReference>
<evidence type="ECO:0000313" key="1">
    <source>
        <dbReference type="EMBL" id="SHE89075.1"/>
    </source>
</evidence>
<accession>A0A1M4X6J9</accession>
<organism evidence="1 2">
    <name type="scientific">Chryseobacterium takakiae</name>
    <dbReference type="NCBI Taxonomy" id="1302685"/>
    <lineage>
        <taxon>Bacteria</taxon>
        <taxon>Pseudomonadati</taxon>
        <taxon>Bacteroidota</taxon>
        <taxon>Flavobacteriia</taxon>
        <taxon>Flavobacteriales</taxon>
        <taxon>Weeksellaceae</taxon>
        <taxon>Chryseobacterium group</taxon>
        <taxon>Chryseobacterium</taxon>
    </lineage>
</organism>
<proteinExistence type="predicted"/>
<protein>
    <submittedName>
        <fullName evidence="1">Uncharacterized protein</fullName>
    </submittedName>
</protein>
<sequence>MKKELIDSPWNFTLYEENDMKFLEVVYCNSFVDFTREFKLQGDELNYDFEELKTLAEDIRKNYEKYKAREIKDE</sequence>
<dbReference type="AlphaFoldDB" id="A0A1M4X6J9"/>
<dbReference type="RefSeq" id="WP_072884449.1">
    <property type="nucleotide sequence ID" value="NZ_FQVO01000005.1"/>
</dbReference>
<keyword evidence="2" id="KW-1185">Reference proteome</keyword>